<reference evidence="2 3" key="1">
    <citation type="submission" date="2019-09" db="EMBL/GenBank/DDBJ databases">
        <authorList>
            <person name="Ou C."/>
        </authorList>
    </citation>
    <scope>NUCLEOTIDE SEQUENCE [LARGE SCALE GENOMIC DNA]</scope>
    <source>
        <strain evidence="2">S2</strain>
        <tissue evidence="2">Leaf</tissue>
    </source>
</reference>
<dbReference type="EMBL" id="SMOL01000318">
    <property type="protein sequence ID" value="KAB2620577.1"/>
    <property type="molecule type" value="Genomic_DNA"/>
</dbReference>
<organism evidence="2 3">
    <name type="scientific">Pyrus ussuriensis x Pyrus communis</name>
    <dbReference type="NCBI Taxonomy" id="2448454"/>
    <lineage>
        <taxon>Eukaryota</taxon>
        <taxon>Viridiplantae</taxon>
        <taxon>Streptophyta</taxon>
        <taxon>Embryophyta</taxon>
        <taxon>Tracheophyta</taxon>
        <taxon>Spermatophyta</taxon>
        <taxon>Magnoliopsida</taxon>
        <taxon>eudicotyledons</taxon>
        <taxon>Gunneridae</taxon>
        <taxon>Pentapetalae</taxon>
        <taxon>rosids</taxon>
        <taxon>fabids</taxon>
        <taxon>Rosales</taxon>
        <taxon>Rosaceae</taxon>
        <taxon>Amygdaloideae</taxon>
        <taxon>Maleae</taxon>
        <taxon>Pyrus</taxon>
    </lineage>
</organism>
<feature type="compositionally biased region" description="Basic and acidic residues" evidence="1">
    <location>
        <begin position="184"/>
        <end position="200"/>
    </location>
</feature>
<gene>
    <name evidence="2" type="ORF">D8674_040631</name>
</gene>
<name>A0A5N5GZR7_9ROSA</name>
<proteinExistence type="predicted"/>
<dbReference type="OrthoDB" id="758624at2759"/>
<feature type="compositionally biased region" description="Polar residues" evidence="1">
    <location>
        <begin position="59"/>
        <end position="71"/>
    </location>
</feature>
<reference evidence="2 3" key="2">
    <citation type="submission" date="2019-11" db="EMBL/GenBank/DDBJ databases">
        <title>A de novo genome assembly of a pear dwarfing rootstock.</title>
        <authorList>
            <person name="Wang F."/>
            <person name="Wang J."/>
            <person name="Li S."/>
            <person name="Zhang Y."/>
            <person name="Fang M."/>
            <person name="Ma L."/>
            <person name="Zhao Y."/>
            <person name="Jiang S."/>
        </authorList>
    </citation>
    <scope>NUCLEOTIDE SEQUENCE [LARGE SCALE GENOMIC DNA]</scope>
    <source>
        <strain evidence="2">S2</strain>
        <tissue evidence="2">Leaf</tissue>
    </source>
</reference>
<feature type="region of interest" description="Disordered" evidence="1">
    <location>
        <begin position="179"/>
        <end position="282"/>
    </location>
</feature>
<dbReference type="InterPro" id="IPR008004">
    <property type="entry name" value="OCTOPUS-like"/>
</dbReference>
<dbReference type="PANTHER" id="PTHR31659:SF0">
    <property type="entry name" value="EMB|CAB61945.1"/>
    <property type="match status" value="1"/>
</dbReference>
<evidence type="ECO:0000313" key="3">
    <source>
        <dbReference type="Proteomes" id="UP000327157"/>
    </source>
</evidence>
<dbReference type="Proteomes" id="UP000327157">
    <property type="component" value="Unassembled WGS sequence"/>
</dbReference>
<protein>
    <submittedName>
        <fullName evidence="2">Uncharacterized protein</fullName>
    </submittedName>
</protein>
<evidence type="ECO:0000256" key="1">
    <source>
        <dbReference type="SAM" id="MobiDB-lite"/>
    </source>
</evidence>
<keyword evidence="3" id="KW-1185">Reference proteome</keyword>
<sequence length="508" mass="56656">MKAQTHRLSTCHRHPTKPITGFCAPCLTERLAGLDSAAAHQEPSTQNPHSGSELRRSKSCSGTRPESSSASAPDPTRRKSCNARARNTLSELFNIDDGRKGVPRKFHVELRDGDKDDGGDEARVLDLDTGADSEFKTMKELIDLEWEKKKGEGRDSKEIAGTFWGTTSVLGKKVKQWRRKQKTKKAENEGFVAEKRRETQSEVGEYALGRKSCDTDPDPGRMSLDEPRASWDGYLGPRAPHPRLTPMVSVVEESWERSPGGSAQTKDYYNSQRRRSFERPSFDRSATAEVDELKLGSNARVSPATSELFYGAKLLITEKELMSSMGSNSKLKSAEDDERVEEGSGVGIVSGHVCKNAASESTNGVDVDHQKSNRRHKKWSFWGLMQRRSEKKCVDEESADSWQKLRRVANGEEANASVSQKLIRSYSVSCRNQCRMVGLLSNVNGVGAETKSNEVKTLQRNKSARYSPSNLDHGLLRFYLTPLRSYRRSESGKSRPGSNSQYLSKNVL</sequence>
<feature type="compositionally biased region" description="Polar residues" evidence="1">
    <location>
        <begin position="496"/>
        <end position="508"/>
    </location>
</feature>
<feature type="region of interest" description="Disordered" evidence="1">
    <location>
        <begin position="37"/>
        <end position="85"/>
    </location>
</feature>
<dbReference type="Pfam" id="PF05340">
    <property type="entry name" value="DUF740"/>
    <property type="match status" value="3"/>
</dbReference>
<comment type="caution">
    <text evidence="2">The sequence shown here is derived from an EMBL/GenBank/DDBJ whole genome shotgun (WGS) entry which is preliminary data.</text>
</comment>
<accession>A0A5N5GZR7</accession>
<dbReference type="PANTHER" id="PTHR31659">
    <property type="entry name" value="PROTEIN: UPF0503-LIKE PROTEIN, PUTATIVE (DUF740)-RELATED"/>
    <property type="match status" value="1"/>
</dbReference>
<dbReference type="AlphaFoldDB" id="A0A5N5GZR7"/>
<feature type="compositionally biased region" description="Polar residues" evidence="1">
    <location>
        <begin position="261"/>
        <end position="271"/>
    </location>
</feature>
<feature type="region of interest" description="Disordered" evidence="1">
    <location>
        <begin position="487"/>
        <end position="508"/>
    </location>
</feature>
<evidence type="ECO:0000313" key="2">
    <source>
        <dbReference type="EMBL" id="KAB2620577.1"/>
    </source>
</evidence>